<dbReference type="Pfam" id="PF00135">
    <property type="entry name" value="COesterase"/>
    <property type="match status" value="1"/>
</dbReference>
<proteinExistence type="predicted"/>
<keyword evidence="1" id="KW-0732">Signal</keyword>
<evidence type="ECO:0000259" key="2">
    <source>
        <dbReference type="Pfam" id="PF00135"/>
    </source>
</evidence>
<dbReference type="PROSITE" id="PS00941">
    <property type="entry name" value="CARBOXYLESTERASE_B_2"/>
    <property type="match status" value="1"/>
</dbReference>
<dbReference type="InterPro" id="IPR050309">
    <property type="entry name" value="Type-B_Carboxylest/Lipase"/>
</dbReference>
<feature type="signal peptide" evidence="1">
    <location>
        <begin position="1"/>
        <end position="17"/>
    </location>
</feature>
<evidence type="ECO:0000313" key="4">
    <source>
        <dbReference type="Proteomes" id="UP001610335"/>
    </source>
</evidence>
<evidence type="ECO:0000313" key="3">
    <source>
        <dbReference type="EMBL" id="KAL2828993.1"/>
    </source>
</evidence>
<sequence>MNLFIAALFGLLWPLWSWFQRAPSLPQVNLGYEIHEALFYNDVTMRYTFRNIRYAQAPVGGLRYACPVAPSGGVNPIVQRGNESRICASDQIPIPGDERVGEDALSRVSTLTSSNANATVTEDCLFLDVVVPKCIFEGRNRSPAKVYVTYGISDDEDSITVDKEGILKDGLDGAVMVGVNYRRGSLAKPTSSKSIPADLGEADQGLALEWVREHIHRFGGDSKLIYSLKFSYKVKKTL</sequence>
<evidence type="ECO:0000256" key="1">
    <source>
        <dbReference type="SAM" id="SignalP"/>
    </source>
</evidence>
<dbReference type="Gene3D" id="3.40.50.1820">
    <property type="entry name" value="alpha/beta hydrolase"/>
    <property type="match status" value="1"/>
</dbReference>
<feature type="domain" description="Carboxylesterase type B" evidence="2">
    <location>
        <begin position="45"/>
        <end position="225"/>
    </location>
</feature>
<dbReference type="InterPro" id="IPR029058">
    <property type="entry name" value="AB_hydrolase_fold"/>
</dbReference>
<feature type="chain" id="PRO_5045754544" evidence="1">
    <location>
        <begin position="18"/>
        <end position="238"/>
    </location>
</feature>
<name>A0ABR4IMJ7_9EURO</name>
<comment type="caution">
    <text evidence="3">The sequence shown here is derived from an EMBL/GenBank/DDBJ whole genome shotgun (WGS) entry which is preliminary data.</text>
</comment>
<dbReference type="InterPro" id="IPR019819">
    <property type="entry name" value="Carboxylesterase_B_CS"/>
</dbReference>
<dbReference type="PANTHER" id="PTHR11559">
    <property type="entry name" value="CARBOXYLESTERASE"/>
    <property type="match status" value="1"/>
</dbReference>
<dbReference type="Proteomes" id="UP001610335">
    <property type="component" value="Unassembled WGS sequence"/>
</dbReference>
<accession>A0ABR4IMJ7</accession>
<keyword evidence="4" id="KW-1185">Reference proteome</keyword>
<gene>
    <name evidence="3" type="ORF">BDW59DRAFT_40564</name>
</gene>
<dbReference type="InterPro" id="IPR002018">
    <property type="entry name" value="CarbesteraseB"/>
</dbReference>
<dbReference type="SUPFAM" id="SSF53474">
    <property type="entry name" value="alpha/beta-Hydrolases"/>
    <property type="match status" value="1"/>
</dbReference>
<keyword evidence="3" id="KW-0378">Hydrolase</keyword>
<organism evidence="3 4">
    <name type="scientific">Aspergillus cavernicola</name>
    <dbReference type="NCBI Taxonomy" id="176166"/>
    <lineage>
        <taxon>Eukaryota</taxon>
        <taxon>Fungi</taxon>
        <taxon>Dikarya</taxon>
        <taxon>Ascomycota</taxon>
        <taxon>Pezizomycotina</taxon>
        <taxon>Eurotiomycetes</taxon>
        <taxon>Eurotiomycetidae</taxon>
        <taxon>Eurotiales</taxon>
        <taxon>Aspergillaceae</taxon>
        <taxon>Aspergillus</taxon>
        <taxon>Aspergillus subgen. Nidulantes</taxon>
    </lineage>
</organism>
<reference evidence="3 4" key="1">
    <citation type="submission" date="2024-07" db="EMBL/GenBank/DDBJ databases">
        <title>Section-level genome sequencing and comparative genomics of Aspergillus sections Usti and Cavernicolus.</title>
        <authorList>
            <consortium name="Lawrence Berkeley National Laboratory"/>
            <person name="Nybo J.L."/>
            <person name="Vesth T.C."/>
            <person name="Theobald S."/>
            <person name="Frisvad J.C."/>
            <person name="Larsen T.O."/>
            <person name="Kjaerboelling I."/>
            <person name="Rothschild-Mancinelli K."/>
            <person name="Lyhne E.K."/>
            <person name="Kogle M.E."/>
            <person name="Barry K."/>
            <person name="Clum A."/>
            <person name="Na H."/>
            <person name="Ledsgaard L."/>
            <person name="Lin J."/>
            <person name="Lipzen A."/>
            <person name="Kuo A."/>
            <person name="Riley R."/>
            <person name="Mondo S."/>
            <person name="LaButti K."/>
            <person name="Haridas S."/>
            <person name="Pangalinan J."/>
            <person name="Salamov A.A."/>
            <person name="Simmons B.A."/>
            <person name="Magnuson J.K."/>
            <person name="Chen J."/>
            <person name="Drula E."/>
            <person name="Henrissat B."/>
            <person name="Wiebenga A."/>
            <person name="Lubbers R.J."/>
            <person name="Gomes A.C."/>
            <person name="Makela M.R."/>
            <person name="Stajich J."/>
            <person name="Grigoriev I.V."/>
            <person name="Mortensen U.H."/>
            <person name="De vries R.P."/>
            <person name="Baker S.E."/>
            <person name="Andersen M.R."/>
        </authorList>
    </citation>
    <scope>NUCLEOTIDE SEQUENCE [LARGE SCALE GENOMIC DNA]</scope>
    <source>
        <strain evidence="3 4">CBS 600.67</strain>
    </source>
</reference>
<dbReference type="EMBL" id="JBFXLS010000018">
    <property type="protein sequence ID" value="KAL2828993.1"/>
    <property type="molecule type" value="Genomic_DNA"/>
</dbReference>
<dbReference type="GO" id="GO:0016787">
    <property type="term" value="F:hydrolase activity"/>
    <property type="evidence" value="ECO:0007669"/>
    <property type="project" value="UniProtKB-KW"/>
</dbReference>
<protein>
    <submittedName>
        <fullName evidence="3">Alpha/Beta hydrolase protein</fullName>
    </submittedName>
</protein>